<dbReference type="Proteomes" id="UP000319267">
    <property type="component" value="Unassembled WGS sequence"/>
</dbReference>
<reference evidence="1 2" key="1">
    <citation type="submission" date="2017-05" db="EMBL/GenBank/DDBJ databases">
        <authorList>
            <person name="Varghese N."/>
            <person name="Submissions S."/>
        </authorList>
    </citation>
    <scope>NUCLEOTIDE SEQUENCE [LARGE SCALE GENOMIC DNA]</scope>
    <source>
        <strain evidence="1 2">DSM 29982</strain>
    </source>
</reference>
<accession>A0A521E1R8</accession>
<dbReference type="AlphaFoldDB" id="A0A521E1R8"/>
<protein>
    <submittedName>
        <fullName evidence="1">Uncharacterized protein</fullName>
    </submittedName>
</protein>
<evidence type="ECO:0000313" key="2">
    <source>
        <dbReference type="Proteomes" id="UP000319267"/>
    </source>
</evidence>
<proteinExistence type="predicted"/>
<name>A0A521E1R8_9FLAO</name>
<evidence type="ECO:0000313" key="1">
    <source>
        <dbReference type="EMBL" id="SMO77251.1"/>
    </source>
</evidence>
<organism evidence="1 2">
    <name type="scientific">Flavobacterium nitrogenifigens</name>
    <dbReference type="NCBI Taxonomy" id="1617283"/>
    <lineage>
        <taxon>Bacteria</taxon>
        <taxon>Pseudomonadati</taxon>
        <taxon>Bacteroidota</taxon>
        <taxon>Flavobacteriia</taxon>
        <taxon>Flavobacteriales</taxon>
        <taxon>Flavobacteriaceae</taxon>
        <taxon>Flavobacterium</taxon>
    </lineage>
</organism>
<keyword evidence="2" id="KW-1185">Reference proteome</keyword>
<dbReference type="RefSeq" id="WP_111377143.1">
    <property type="nucleotide sequence ID" value="NZ_CP043612.1"/>
</dbReference>
<dbReference type="OrthoDB" id="796745at2"/>
<gene>
    <name evidence="1" type="ORF">SAMN06265220_103693</name>
</gene>
<sequence length="92" mass="10660">MANFGRDALRFKYSWTTTEGDSKKVIGYPDNILLNRDEGYEVLHFINKYMTTRNLNNTLTNFNIIENSIKTTVPSNLRSQANIKAWLDSNLK</sequence>
<dbReference type="EMBL" id="FXTQ01000003">
    <property type="protein sequence ID" value="SMO77251.1"/>
    <property type="molecule type" value="Genomic_DNA"/>
</dbReference>